<evidence type="ECO:0000313" key="1">
    <source>
        <dbReference type="EMBL" id="GMI09008.1"/>
    </source>
</evidence>
<dbReference type="Proteomes" id="UP001165082">
    <property type="component" value="Unassembled WGS sequence"/>
</dbReference>
<reference evidence="1" key="1">
    <citation type="submission" date="2022-07" db="EMBL/GenBank/DDBJ databases">
        <title>Genome analysis of Parmales, a sister group of diatoms, reveals the evolutionary specialization of diatoms from phago-mixotrophs to photoautotrophs.</title>
        <authorList>
            <person name="Ban H."/>
            <person name="Sato S."/>
            <person name="Yoshikawa S."/>
            <person name="Kazumasa Y."/>
            <person name="Nakamura Y."/>
            <person name="Ichinomiya M."/>
            <person name="Saitoh K."/>
            <person name="Sato N."/>
            <person name="Blanc-Mathieu R."/>
            <person name="Endo H."/>
            <person name="Kuwata A."/>
            <person name="Ogata H."/>
        </authorList>
    </citation>
    <scope>NUCLEOTIDE SEQUENCE</scope>
</reference>
<gene>
    <name evidence="1" type="ORF">TrRE_jg4498</name>
</gene>
<keyword evidence="2" id="KW-1185">Reference proteome</keyword>
<proteinExistence type="predicted"/>
<dbReference type="Gene3D" id="3.40.710.10">
    <property type="entry name" value="DD-peptidase/beta-lactamase superfamily"/>
    <property type="match status" value="1"/>
</dbReference>
<dbReference type="EMBL" id="BRXZ01000293">
    <property type="protein sequence ID" value="GMI09008.1"/>
    <property type="molecule type" value="Genomic_DNA"/>
</dbReference>
<organism evidence="1 2">
    <name type="scientific">Triparma retinervis</name>
    <dbReference type="NCBI Taxonomy" id="2557542"/>
    <lineage>
        <taxon>Eukaryota</taxon>
        <taxon>Sar</taxon>
        <taxon>Stramenopiles</taxon>
        <taxon>Ochrophyta</taxon>
        <taxon>Bolidophyceae</taxon>
        <taxon>Parmales</taxon>
        <taxon>Triparmaceae</taxon>
        <taxon>Triparma</taxon>
    </lineage>
</organism>
<name>A0A9W7FBB5_9STRA</name>
<dbReference type="InterPro" id="IPR012338">
    <property type="entry name" value="Beta-lactam/transpept-like"/>
</dbReference>
<comment type="caution">
    <text evidence="1">The sequence shown here is derived from an EMBL/GenBank/DDBJ whole genome shotgun (WGS) entry which is preliminary data.</text>
</comment>
<dbReference type="AlphaFoldDB" id="A0A9W7FBB5"/>
<dbReference type="OrthoDB" id="5946976at2759"/>
<accession>A0A9W7FBB5</accession>
<evidence type="ECO:0000313" key="2">
    <source>
        <dbReference type="Proteomes" id="UP001165082"/>
    </source>
</evidence>
<sequence length="225" mass="24619">MGVSRDEWDRSSVSSQLPPPYLLMLKYLPQYLLGSLVTEGAWVKIMGGSSHDVLEDQERSIVHGFLLKFLTRPYLNFAAMGSVAGVVEGLGKIEDINSVPLLRLECMGSANGLANAESMARLGDLIMRGELFDVKGGAMEVGERVVDEGLGMEIAYTACGYGDDRFKSRGMKGWKGWAGMAGSVLQWNEGMEVAFGYNTVLPYMRVGKPRGIRLMKVVEEVVRGV</sequence>
<protein>
    <recommendedName>
        <fullName evidence="3">Beta-lactamase-related domain-containing protein</fullName>
    </recommendedName>
</protein>
<evidence type="ECO:0008006" key="3">
    <source>
        <dbReference type="Google" id="ProtNLM"/>
    </source>
</evidence>